<evidence type="ECO:0000313" key="2">
    <source>
        <dbReference type="EMBL" id="KAK7349799.1"/>
    </source>
</evidence>
<feature type="domain" description="NUP210 Ig-like" evidence="1">
    <location>
        <begin position="18"/>
        <end position="101"/>
    </location>
</feature>
<sequence length="406" mass="45588">MMHTTSSYAAFGLHITDVNILLPPKMTLPVEYKLQRSDGCFKWSRDHHDVLFVVPEYNSRSKCSTSARLQSIAPYSGQKETAIYATDVQTGTVVWCKVFIDNISRIQIFHHSIKLDLEGLATLRFKWNLMPETNGLPHHHWAISNASVAQKAFWVSNDIAVKHGWRNSQILKAYSPGLGKLIASLSYPGGADDKKEMIAVVQEVMVYDQVKFSLGNETSIIVNATQELSYLETVPINQLHLSIDHLPCSWTYLYASNPGQAVVHAIFSKEYHEYSHGHVVLKASLRIVAYLPLIVHQDGDGNRFGGYWLHLAQAERNQQSHNLEELYLIPGTNLDIVLVGGPERWDKGVGFTKTMQVLDEENASAEDRLLVRRVSGSHRSFHGFKINVDVNNPTSILAQMVVPTTT</sequence>
<dbReference type="EMBL" id="JAYMYQ010000002">
    <property type="protein sequence ID" value="KAK7349799.1"/>
    <property type="molecule type" value="Genomic_DNA"/>
</dbReference>
<organism evidence="2 3">
    <name type="scientific">Canavalia gladiata</name>
    <name type="common">Sword bean</name>
    <name type="synonym">Dolichos gladiatus</name>
    <dbReference type="NCBI Taxonomy" id="3824"/>
    <lineage>
        <taxon>Eukaryota</taxon>
        <taxon>Viridiplantae</taxon>
        <taxon>Streptophyta</taxon>
        <taxon>Embryophyta</taxon>
        <taxon>Tracheophyta</taxon>
        <taxon>Spermatophyta</taxon>
        <taxon>Magnoliopsida</taxon>
        <taxon>eudicotyledons</taxon>
        <taxon>Gunneridae</taxon>
        <taxon>Pentapetalae</taxon>
        <taxon>rosids</taxon>
        <taxon>fabids</taxon>
        <taxon>Fabales</taxon>
        <taxon>Fabaceae</taxon>
        <taxon>Papilionoideae</taxon>
        <taxon>50 kb inversion clade</taxon>
        <taxon>NPAAA clade</taxon>
        <taxon>indigoferoid/millettioid clade</taxon>
        <taxon>Phaseoleae</taxon>
        <taxon>Canavalia</taxon>
    </lineage>
</organism>
<keyword evidence="3" id="KW-1185">Reference proteome</keyword>
<dbReference type="Pfam" id="PF22967">
    <property type="entry name" value="Ig_NUP210_1st"/>
    <property type="match status" value="1"/>
</dbReference>
<proteinExistence type="predicted"/>
<dbReference type="InterPro" id="IPR045197">
    <property type="entry name" value="NUP210-like"/>
</dbReference>
<dbReference type="AlphaFoldDB" id="A0AAN9M8M7"/>
<name>A0AAN9M8M7_CANGL</name>
<reference evidence="2 3" key="1">
    <citation type="submission" date="2024-01" db="EMBL/GenBank/DDBJ databases">
        <title>The genomes of 5 underutilized Papilionoideae crops provide insights into root nodulation and disease resistanc.</title>
        <authorList>
            <person name="Jiang F."/>
        </authorList>
    </citation>
    <scope>NUCLEOTIDE SEQUENCE [LARGE SCALE GENOMIC DNA]</scope>
    <source>
        <strain evidence="2">LVBAO_FW01</strain>
        <tissue evidence="2">Leaves</tissue>
    </source>
</reference>
<comment type="caution">
    <text evidence="2">The sequence shown here is derived from an EMBL/GenBank/DDBJ whole genome shotgun (WGS) entry which is preliminary data.</text>
</comment>
<gene>
    <name evidence="2" type="ORF">VNO77_07488</name>
</gene>
<protein>
    <recommendedName>
        <fullName evidence="1">NUP210 Ig-like domain-containing protein</fullName>
    </recommendedName>
</protein>
<accession>A0AAN9M8M7</accession>
<evidence type="ECO:0000259" key="1">
    <source>
        <dbReference type="Pfam" id="PF22967"/>
    </source>
</evidence>
<dbReference type="InterPro" id="IPR055096">
    <property type="entry name" value="Ig_NUP210_1st"/>
</dbReference>
<dbReference type="PANTHER" id="PTHR23019:SF0">
    <property type="entry name" value="NUCLEAR PORE MEMBRANE GLYCOPROTEIN 210"/>
    <property type="match status" value="1"/>
</dbReference>
<dbReference type="PANTHER" id="PTHR23019">
    <property type="entry name" value="NUCLEAR PORE MEMBRANE GLYCOPROTEIN GP210-RELATED"/>
    <property type="match status" value="1"/>
</dbReference>
<evidence type="ECO:0000313" key="3">
    <source>
        <dbReference type="Proteomes" id="UP001367508"/>
    </source>
</evidence>
<dbReference type="Proteomes" id="UP001367508">
    <property type="component" value="Unassembled WGS sequence"/>
</dbReference>